<dbReference type="EMBL" id="OV696693">
    <property type="protein sequence ID" value="CAH1271524.1"/>
    <property type="molecule type" value="Genomic_DNA"/>
</dbReference>
<evidence type="ECO:0000256" key="4">
    <source>
        <dbReference type="ARBA" id="ARBA00022737"/>
    </source>
</evidence>
<evidence type="ECO:0000256" key="8">
    <source>
        <dbReference type="ARBA" id="ARBA00030802"/>
    </source>
</evidence>
<dbReference type="PANTHER" id="PTHR15263:SF1">
    <property type="entry name" value="NF-KAPPA-B INHIBITOR-LIKE PROTEIN 1"/>
    <property type="match status" value="1"/>
</dbReference>
<evidence type="ECO:0000256" key="10">
    <source>
        <dbReference type="SAM" id="MobiDB-lite"/>
    </source>
</evidence>
<evidence type="ECO:0000256" key="6">
    <source>
        <dbReference type="ARBA" id="ARBA00023242"/>
    </source>
</evidence>
<comment type="subcellular location">
    <subcellularLocation>
        <location evidence="1">Nucleus</location>
    </subcellularLocation>
</comment>
<feature type="region of interest" description="Disordered" evidence="10">
    <location>
        <begin position="128"/>
        <end position="156"/>
    </location>
</feature>
<dbReference type="SMART" id="SM00248">
    <property type="entry name" value="ANK"/>
    <property type="match status" value="2"/>
</dbReference>
<dbReference type="PANTHER" id="PTHR15263">
    <property type="entry name" value="I-KAPPA-B-LIKE PROTEIN IKBL"/>
    <property type="match status" value="1"/>
</dbReference>
<dbReference type="InterPro" id="IPR036770">
    <property type="entry name" value="Ankyrin_rpt-contain_sf"/>
</dbReference>
<keyword evidence="5 9" id="KW-0040">ANK repeat</keyword>
<organism evidence="11 12">
    <name type="scientific">Branchiostoma lanceolatum</name>
    <name type="common">Common lancelet</name>
    <name type="synonym">Amphioxus lanceolatum</name>
    <dbReference type="NCBI Taxonomy" id="7740"/>
    <lineage>
        <taxon>Eukaryota</taxon>
        <taxon>Metazoa</taxon>
        <taxon>Chordata</taxon>
        <taxon>Cephalochordata</taxon>
        <taxon>Leptocardii</taxon>
        <taxon>Amphioxiformes</taxon>
        <taxon>Branchiostomatidae</taxon>
        <taxon>Branchiostoma</taxon>
    </lineage>
</organism>
<sequence>MGRSKVDKFMEYLKAGEVHKVKSYLRKHSGKIRLNSVRVEKERTPLHIACLLGEDACMRILLKHGAETDVVDTDGNTPLHLALLDVLKGNVHGYYDVVIPLMKECPSRVLHQRNRKGETPQELLEESKELMKQRAAEDKQEELRKEEHKSKAEEERQWREKLFGEFEDECEANWGTFEDVDEREEDTYDTWADRMSEQFHRKHCKRRAQQETPSAEEKKKQKQQEQEEFQKKLEKEHQEYLIKASRRDKETLLAKKQQYEKKCSEVFKQDASQTLSYNDIPWPNTKGSVKDMVKILFCDIDKSDKDNFKKYLKSQQVLWHPDRFLQKCGARLNEKDKDKILEKVTELSQELNRLAADGSNDK</sequence>
<evidence type="ECO:0000256" key="9">
    <source>
        <dbReference type="PROSITE-ProRule" id="PRU00023"/>
    </source>
</evidence>
<evidence type="ECO:0000256" key="5">
    <source>
        <dbReference type="ARBA" id="ARBA00023043"/>
    </source>
</evidence>
<reference evidence="11" key="1">
    <citation type="submission" date="2022-01" db="EMBL/GenBank/DDBJ databases">
        <authorList>
            <person name="Braso-Vives M."/>
        </authorList>
    </citation>
    <scope>NUCLEOTIDE SEQUENCE</scope>
</reference>
<keyword evidence="4" id="KW-0677">Repeat</keyword>
<dbReference type="InterPro" id="IPR002110">
    <property type="entry name" value="Ankyrin_rpt"/>
</dbReference>
<dbReference type="OrthoDB" id="412109at2759"/>
<gene>
    <name evidence="11" type="primary">NFKBIL1</name>
    <name evidence="11" type="ORF">BLAG_LOCUS23521</name>
</gene>
<dbReference type="PROSITE" id="PS50297">
    <property type="entry name" value="ANK_REP_REGION"/>
    <property type="match status" value="1"/>
</dbReference>
<keyword evidence="6" id="KW-0539">Nucleus</keyword>
<feature type="region of interest" description="Disordered" evidence="10">
    <location>
        <begin position="199"/>
        <end position="230"/>
    </location>
</feature>
<protein>
    <recommendedName>
        <fullName evidence="2">NF-kappa-B inhibitor-like protein 1</fullName>
    </recommendedName>
    <alternativeName>
        <fullName evidence="7">Inhibitor of kappa B-like protein</fullName>
    </alternativeName>
    <alternativeName>
        <fullName evidence="8">Nuclear factor of kappa light polypeptide gene enhancer in B-cells inhibitor-like 1</fullName>
    </alternativeName>
</protein>
<evidence type="ECO:0000313" key="12">
    <source>
        <dbReference type="Proteomes" id="UP000838412"/>
    </source>
</evidence>
<dbReference type="GO" id="GO:0043124">
    <property type="term" value="P:negative regulation of canonical NF-kappaB signal transduction"/>
    <property type="evidence" value="ECO:0007669"/>
    <property type="project" value="InterPro"/>
</dbReference>
<name>A0A8K0EWJ8_BRALA</name>
<dbReference type="InterPro" id="IPR038753">
    <property type="entry name" value="NFKBIL1"/>
</dbReference>
<keyword evidence="3" id="KW-0597">Phosphoprotein</keyword>
<evidence type="ECO:0000256" key="7">
    <source>
        <dbReference type="ARBA" id="ARBA00030621"/>
    </source>
</evidence>
<dbReference type="PROSITE" id="PS50088">
    <property type="entry name" value="ANK_REPEAT"/>
    <property type="match status" value="1"/>
</dbReference>
<evidence type="ECO:0000256" key="1">
    <source>
        <dbReference type="ARBA" id="ARBA00004123"/>
    </source>
</evidence>
<dbReference type="Proteomes" id="UP000838412">
    <property type="component" value="Chromosome 8"/>
</dbReference>
<evidence type="ECO:0000313" key="11">
    <source>
        <dbReference type="EMBL" id="CAH1271524.1"/>
    </source>
</evidence>
<dbReference type="AlphaFoldDB" id="A0A8K0EWJ8"/>
<evidence type="ECO:0000256" key="2">
    <source>
        <dbReference type="ARBA" id="ARBA00014259"/>
    </source>
</evidence>
<keyword evidence="12" id="KW-1185">Reference proteome</keyword>
<feature type="repeat" description="ANK" evidence="9">
    <location>
        <begin position="41"/>
        <end position="73"/>
    </location>
</feature>
<proteinExistence type="predicted"/>
<dbReference type="SUPFAM" id="SSF48403">
    <property type="entry name" value="Ankyrin repeat"/>
    <property type="match status" value="1"/>
</dbReference>
<feature type="compositionally biased region" description="Basic and acidic residues" evidence="10">
    <location>
        <begin position="215"/>
        <end position="230"/>
    </location>
</feature>
<dbReference type="GO" id="GO:0005634">
    <property type="term" value="C:nucleus"/>
    <property type="evidence" value="ECO:0007669"/>
    <property type="project" value="UniProtKB-SubCell"/>
</dbReference>
<accession>A0A8K0EWJ8</accession>
<dbReference type="Pfam" id="PF12796">
    <property type="entry name" value="Ank_2"/>
    <property type="match status" value="1"/>
</dbReference>
<dbReference type="Gene3D" id="1.25.40.20">
    <property type="entry name" value="Ankyrin repeat-containing domain"/>
    <property type="match status" value="1"/>
</dbReference>
<evidence type="ECO:0000256" key="3">
    <source>
        <dbReference type="ARBA" id="ARBA00022553"/>
    </source>
</evidence>